<comment type="caution">
    <text evidence="1">The sequence shown here is derived from an EMBL/GenBank/DDBJ whole genome shotgun (WGS) entry which is preliminary data.</text>
</comment>
<organism evidence="1 2">
    <name type="scientific">Dentiscutata heterogama</name>
    <dbReference type="NCBI Taxonomy" id="1316150"/>
    <lineage>
        <taxon>Eukaryota</taxon>
        <taxon>Fungi</taxon>
        <taxon>Fungi incertae sedis</taxon>
        <taxon>Mucoromycota</taxon>
        <taxon>Glomeromycotina</taxon>
        <taxon>Glomeromycetes</taxon>
        <taxon>Diversisporales</taxon>
        <taxon>Gigasporaceae</taxon>
        <taxon>Dentiscutata</taxon>
    </lineage>
</organism>
<sequence>YNFEIQPKINILSDTSAGMFQIKLVFATKKSESFLLTNNIDLYAINTNNASWVFNSDKNLLTDESPVNDIYLEMKYSKAELIFEKESIIPSKSLIEAVTNALEHDNPYYELIKIFKKYGHFLPKKVNLGCKLYNMSYLIVDEKHPVEQIGEKIEWKTHDDFKTDKHNDILNILNLWESKIKTYDFDTSHLISIDGTIVMRNQLDEWVASCLKSNPNSLQVISWSELYPLYEIFNESLCKDVKGILGINKKVLMAGVISVDELEYSYYVKFSDTLKSNNYHVFGKLMTKEGEPKDEIVVKFESTDIYGFFAIIGNFDSIKVKECANLQITWILVGIPADIGFFSKDTRKIAVTYSDNTSFTLQNGRKYSTVLLKVPEDLSTNSILITSIKYPRSNYEPNFVTNIKSYHDKVIEIDIYAPGLINESEVNESKIEHISESDVEDIIESEDEDVSESEVENISESEVENSICEYSLDWCIILPENQEAKNTNDSSCLISAIAHLKAI</sequence>
<feature type="non-terminal residue" evidence="1">
    <location>
        <position position="1"/>
    </location>
</feature>
<dbReference type="Proteomes" id="UP000789702">
    <property type="component" value="Unassembled WGS sequence"/>
</dbReference>
<protein>
    <submittedName>
        <fullName evidence="1">16959_t:CDS:1</fullName>
    </submittedName>
</protein>
<accession>A0ACA9P0N4</accession>
<proteinExistence type="predicted"/>
<gene>
    <name evidence="1" type="ORF">DHETER_LOCUS10511</name>
</gene>
<evidence type="ECO:0000313" key="1">
    <source>
        <dbReference type="EMBL" id="CAG8678298.1"/>
    </source>
</evidence>
<evidence type="ECO:0000313" key="2">
    <source>
        <dbReference type="Proteomes" id="UP000789702"/>
    </source>
</evidence>
<name>A0ACA9P0N4_9GLOM</name>
<keyword evidence="2" id="KW-1185">Reference proteome</keyword>
<feature type="non-terminal residue" evidence="1">
    <location>
        <position position="503"/>
    </location>
</feature>
<reference evidence="1" key="1">
    <citation type="submission" date="2021-06" db="EMBL/GenBank/DDBJ databases">
        <authorList>
            <person name="Kallberg Y."/>
            <person name="Tangrot J."/>
            <person name="Rosling A."/>
        </authorList>
    </citation>
    <scope>NUCLEOTIDE SEQUENCE</scope>
    <source>
        <strain evidence="1">IL203A</strain>
    </source>
</reference>
<dbReference type="EMBL" id="CAJVPU010020792">
    <property type="protein sequence ID" value="CAG8678298.1"/>
    <property type="molecule type" value="Genomic_DNA"/>
</dbReference>